<keyword evidence="4" id="KW-0808">Transferase</keyword>
<feature type="region of interest" description="Disordered" evidence="8">
    <location>
        <begin position="356"/>
        <end position="382"/>
    </location>
</feature>
<dbReference type="GO" id="GO:0004349">
    <property type="term" value="F:glutamate 5-kinase activity"/>
    <property type="evidence" value="ECO:0007669"/>
    <property type="project" value="InterPro"/>
</dbReference>
<dbReference type="Gene3D" id="3.40.1160.10">
    <property type="entry name" value="Acetylglutamate kinase-like"/>
    <property type="match status" value="2"/>
</dbReference>
<evidence type="ECO:0000256" key="5">
    <source>
        <dbReference type="ARBA" id="ARBA00022741"/>
    </source>
</evidence>
<evidence type="ECO:0000256" key="7">
    <source>
        <dbReference type="ARBA" id="ARBA00022840"/>
    </source>
</evidence>
<dbReference type="GO" id="GO:1901607">
    <property type="term" value="P:alpha-amino acid biosynthetic process"/>
    <property type="evidence" value="ECO:0007669"/>
    <property type="project" value="UniProtKB-ARBA"/>
</dbReference>
<keyword evidence="6" id="KW-0418">Kinase</keyword>
<evidence type="ECO:0000256" key="1">
    <source>
        <dbReference type="ARBA" id="ARBA00022490"/>
    </source>
</evidence>
<dbReference type="InterPro" id="IPR011529">
    <property type="entry name" value="Glu_5kinase"/>
</dbReference>
<name>A0A8H5H7K3_9AGAR</name>
<dbReference type="Pfam" id="PF00696">
    <property type="entry name" value="AA_kinase"/>
    <property type="match status" value="1"/>
</dbReference>
<dbReference type="PROSITE" id="PS00902">
    <property type="entry name" value="GLUTAMATE_5_KINASE"/>
    <property type="match status" value="1"/>
</dbReference>
<dbReference type="EMBL" id="JAACJN010000077">
    <property type="protein sequence ID" value="KAF5378406.1"/>
    <property type="molecule type" value="Genomic_DNA"/>
</dbReference>
<dbReference type="PANTHER" id="PTHR43654:SF3">
    <property type="entry name" value="GLUTAMATE 5-KINASE"/>
    <property type="match status" value="1"/>
</dbReference>
<dbReference type="OrthoDB" id="409889at2759"/>
<organism evidence="10 11">
    <name type="scientific">Collybiopsis confluens</name>
    <dbReference type="NCBI Taxonomy" id="2823264"/>
    <lineage>
        <taxon>Eukaryota</taxon>
        <taxon>Fungi</taxon>
        <taxon>Dikarya</taxon>
        <taxon>Basidiomycota</taxon>
        <taxon>Agaricomycotina</taxon>
        <taxon>Agaricomycetes</taxon>
        <taxon>Agaricomycetidae</taxon>
        <taxon>Agaricales</taxon>
        <taxon>Marasmiineae</taxon>
        <taxon>Omphalotaceae</taxon>
        <taxon>Collybiopsis</taxon>
    </lineage>
</organism>
<keyword evidence="7" id="KW-0067">ATP-binding</keyword>
<keyword evidence="5" id="KW-0547">Nucleotide-binding</keyword>
<dbReference type="SUPFAM" id="SSF53633">
    <property type="entry name" value="Carbamate kinase-like"/>
    <property type="match status" value="1"/>
</dbReference>
<protein>
    <recommendedName>
        <fullName evidence="9">Aspartate/glutamate/uridylate kinase domain-containing protein</fullName>
    </recommendedName>
</protein>
<dbReference type="InterPro" id="IPR001048">
    <property type="entry name" value="Asp/Glu/Uridylate_kinase"/>
</dbReference>
<keyword evidence="3" id="KW-0641">Proline biosynthesis</keyword>
<dbReference type="CDD" id="cd04242">
    <property type="entry name" value="AAK_G5K_ProB"/>
    <property type="match status" value="1"/>
</dbReference>
<evidence type="ECO:0000256" key="4">
    <source>
        <dbReference type="ARBA" id="ARBA00022679"/>
    </source>
</evidence>
<dbReference type="GO" id="GO:0003723">
    <property type="term" value="F:RNA binding"/>
    <property type="evidence" value="ECO:0007669"/>
    <property type="project" value="InterPro"/>
</dbReference>
<evidence type="ECO:0000313" key="10">
    <source>
        <dbReference type="EMBL" id="KAF5378406.1"/>
    </source>
</evidence>
<dbReference type="InterPro" id="IPR005715">
    <property type="entry name" value="Glu_5kinase/COase_Synthase"/>
</dbReference>
<feature type="compositionally biased region" description="Low complexity" evidence="8">
    <location>
        <begin position="361"/>
        <end position="370"/>
    </location>
</feature>
<reference evidence="10 11" key="1">
    <citation type="journal article" date="2020" name="ISME J.">
        <title>Uncovering the hidden diversity of litter-decomposition mechanisms in mushroom-forming fungi.</title>
        <authorList>
            <person name="Floudas D."/>
            <person name="Bentzer J."/>
            <person name="Ahren D."/>
            <person name="Johansson T."/>
            <person name="Persson P."/>
            <person name="Tunlid A."/>
        </authorList>
    </citation>
    <scope>NUCLEOTIDE SEQUENCE [LARGE SCALE GENOMIC DNA]</scope>
    <source>
        <strain evidence="10 11">CBS 406.79</strain>
    </source>
</reference>
<keyword evidence="11" id="KW-1185">Reference proteome</keyword>
<dbReference type="NCBIfam" id="TIGR01027">
    <property type="entry name" value="proB"/>
    <property type="match status" value="1"/>
</dbReference>
<evidence type="ECO:0000259" key="9">
    <source>
        <dbReference type="Pfam" id="PF00696"/>
    </source>
</evidence>
<evidence type="ECO:0000256" key="8">
    <source>
        <dbReference type="SAM" id="MobiDB-lite"/>
    </source>
</evidence>
<accession>A0A8H5H7K3</accession>
<dbReference type="InterPro" id="IPR019797">
    <property type="entry name" value="Glutamate_5-kinase_CS"/>
</dbReference>
<comment type="caution">
    <text evidence="10">The sequence shown here is derived from an EMBL/GenBank/DDBJ whole genome shotgun (WGS) entry which is preliminary data.</text>
</comment>
<gene>
    <name evidence="10" type="ORF">D9757_010859</name>
</gene>
<proteinExistence type="inferred from homology"/>
<dbReference type="GO" id="GO:0005524">
    <property type="term" value="F:ATP binding"/>
    <property type="evidence" value="ECO:0007669"/>
    <property type="project" value="UniProtKB-KW"/>
</dbReference>
<dbReference type="Gene3D" id="2.30.130.10">
    <property type="entry name" value="PUA domain"/>
    <property type="match status" value="1"/>
</dbReference>
<dbReference type="InterPro" id="IPR036974">
    <property type="entry name" value="PUA_sf"/>
</dbReference>
<dbReference type="GO" id="GO:0005829">
    <property type="term" value="C:cytosol"/>
    <property type="evidence" value="ECO:0007669"/>
    <property type="project" value="TreeGrafter"/>
</dbReference>
<dbReference type="InterPro" id="IPR041739">
    <property type="entry name" value="G5K_ProB"/>
</dbReference>
<dbReference type="InterPro" id="IPR001057">
    <property type="entry name" value="Glu/AcGlu_kinase"/>
</dbReference>
<keyword evidence="2" id="KW-0028">Amino-acid biosynthesis</keyword>
<dbReference type="FunFam" id="3.40.1160.10:FF:000018">
    <property type="entry name" value="Glutamate 5-kinase"/>
    <property type="match status" value="1"/>
</dbReference>
<evidence type="ECO:0000256" key="6">
    <source>
        <dbReference type="ARBA" id="ARBA00022777"/>
    </source>
</evidence>
<evidence type="ECO:0000256" key="2">
    <source>
        <dbReference type="ARBA" id="ARBA00022605"/>
    </source>
</evidence>
<evidence type="ECO:0000313" key="11">
    <source>
        <dbReference type="Proteomes" id="UP000518752"/>
    </source>
</evidence>
<feature type="compositionally biased region" description="Polar residues" evidence="8">
    <location>
        <begin position="371"/>
        <end position="382"/>
    </location>
</feature>
<dbReference type="HAMAP" id="MF_00456">
    <property type="entry name" value="ProB"/>
    <property type="match status" value="1"/>
</dbReference>
<dbReference type="SUPFAM" id="SSF88697">
    <property type="entry name" value="PUA domain-like"/>
    <property type="match status" value="1"/>
</dbReference>
<dbReference type="PRINTS" id="PR00474">
    <property type="entry name" value="GLU5KINASE"/>
</dbReference>
<sequence>MSRTIVIKLGTSSIVHEETHQPLLSTLSSVVETVVNLRKQGHKVVLVSSGAIGVGLRRMNMPSKPKSLSGKQALAAIGQGRLIALYDELFGHLEQPIAQVLLTRGDISDRTRYLNAVNTLNELLTMGVVPIVNENDTISVSEIKFGDNDTLSAITSSMIHADYLFLLTDVDGLYTANPRKDPTAKQIEVVTSISAIRSQVSTTTLGSSLGTGGMETKIIAAEIATGAGVTTVITSSKRPENMFDIIEYHNATTTMNATTPTAETHFDVSKDVLAPVPRPRHTVFMPSITPMRDLKAWTSHTLFPAGSVVIDGGAYRVLSRRESGGRLLAAGVVGVMGAFASGQAVRIVIPASGNHPAVTTSSGGSSAHSSRPVTPNHLQLTSPPFSRSASFTDIDAAEAVAAAEQFKDDDVIEVGRGLAMYNYAQISRVCGLNSSQLPQVLGYADSEYVVENITIRIPPSSAR</sequence>
<keyword evidence="1" id="KW-0963">Cytoplasm</keyword>
<dbReference type="PANTHER" id="PTHR43654">
    <property type="entry name" value="GLUTAMATE 5-KINASE"/>
    <property type="match status" value="1"/>
</dbReference>
<feature type="domain" description="Aspartate/glutamate/uridylate kinase" evidence="9">
    <location>
        <begin position="4"/>
        <end position="234"/>
    </location>
</feature>
<dbReference type="AlphaFoldDB" id="A0A8H5H7K3"/>
<dbReference type="PIRSF" id="PIRSF000729">
    <property type="entry name" value="GK"/>
    <property type="match status" value="1"/>
</dbReference>
<dbReference type="CDD" id="cd21157">
    <property type="entry name" value="PUA_G5K"/>
    <property type="match status" value="1"/>
</dbReference>
<dbReference type="Proteomes" id="UP000518752">
    <property type="component" value="Unassembled WGS sequence"/>
</dbReference>
<evidence type="ECO:0000256" key="3">
    <source>
        <dbReference type="ARBA" id="ARBA00022650"/>
    </source>
</evidence>
<dbReference type="InterPro" id="IPR015947">
    <property type="entry name" value="PUA-like_sf"/>
</dbReference>
<dbReference type="PROSITE" id="PS50890">
    <property type="entry name" value="PUA"/>
    <property type="match status" value="1"/>
</dbReference>
<dbReference type="InterPro" id="IPR036393">
    <property type="entry name" value="AceGlu_kinase-like_sf"/>
</dbReference>